<dbReference type="PANTHER" id="PTHR38684:SF1">
    <property type="entry name" value="PROTEIN AMPE"/>
    <property type="match status" value="1"/>
</dbReference>
<keyword evidence="1" id="KW-0472">Membrane</keyword>
<sequence length="262" mass="28731">MTFLAMIIALSLHQVIQPGSFLQRDAWLFQWDKAVAARISNETARTLITLGVVVLVVIWVLSVIDDWLFGLAELLATAGLFVWSLGRDDFHTALERYEARVAVDSEGACEILDNIWAPLSPESDSEAQTVALQRLIYSGYARWFAPLFYFVVGGAPLAVLYRVLSLLCASEGSPLYLRVLRWADWMPARILGLTFALSGDFLAVSKRAPLAHLTDTTRAPQLLLELAGVACNNVGGARVLGDILYRSAGLWLLVLSAVLILG</sequence>
<feature type="transmembrane region" description="Helical" evidence="1">
    <location>
        <begin position="185"/>
        <end position="204"/>
    </location>
</feature>
<feature type="transmembrane region" description="Helical" evidence="1">
    <location>
        <begin position="68"/>
        <end position="86"/>
    </location>
</feature>
<dbReference type="PANTHER" id="PTHR38684">
    <property type="entry name" value="PROTEIN AMPE"/>
    <property type="match status" value="1"/>
</dbReference>
<keyword evidence="3" id="KW-1185">Reference proteome</keyword>
<keyword evidence="1" id="KW-0812">Transmembrane</keyword>
<gene>
    <name evidence="2" type="primary">ampE</name>
    <name evidence="2" type="ORF">R0137_07465</name>
</gene>
<organism evidence="2 3">
    <name type="scientific">Congregibacter brevis</name>
    <dbReference type="NCBI Taxonomy" id="3081201"/>
    <lineage>
        <taxon>Bacteria</taxon>
        <taxon>Pseudomonadati</taxon>
        <taxon>Pseudomonadota</taxon>
        <taxon>Gammaproteobacteria</taxon>
        <taxon>Cellvibrionales</taxon>
        <taxon>Halieaceae</taxon>
        <taxon>Congregibacter</taxon>
    </lineage>
</organism>
<name>A0ABZ0IFU0_9GAMM</name>
<dbReference type="InterPro" id="IPR031347">
    <property type="entry name" value="AmpE"/>
</dbReference>
<evidence type="ECO:0000313" key="2">
    <source>
        <dbReference type="EMBL" id="WOJ98398.1"/>
    </source>
</evidence>
<evidence type="ECO:0000256" key="1">
    <source>
        <dbReference type="SAM" id="Phobius"/>
    </source>
</evidence>
<protein>
    <submittedName>
        <fullName evidence="2">Regulatory signaling modulator protein AmpE</fullName>
    </submittedName>
</protein>
<dbReference type="RefSeq" id="WP_407329764.1">
    <property type="nucleotide sequence ID" value="NZ_CP136865.1"/>
</dbReference>
<feature type="transmembrane region" description="Helical" evidence="1">
    <location>
        <begin position="42"/>
        <end position="61"/>
    </location>
</feature>
<reference evidence="2 3" key="1">
    <citation type="submission" date="2023-10" db="EMBL/GenBank/DDBJ databases">
        <title>Two novel species belonging to the OM43/NOR5 clade.</title>
        <authorList>
            <person name="Park M."/>
        </authorList>
    </citation>
    <scope>NUCLEOTIDE SEQUENCE [LARGE SCALE GENOMIC DNA]</scope>
    <source>
        <strain evidence="2 3">IMCC45268</strain>
    </source>
</reference>
<dbReference type="InterPro" id="IPR052966">
    <property type="entry name" value="Beta-lactamase_Reg"/>
</dbReference>
<accession>A0ABZ0IFU0</accession>
<keyword evidence="1" id="KW-1133">Transmembrane helix</keyword>
<dbReference type="Pfam" id="PF17113">
    <property type="entry name" value="AmpE"/>
    <property type="match status" value="1"/>
</dbReference>
<dbReference type="Proteomes" id="UP001626549">
    <property type="component" value="Chromosome"/>
</dbReference>
<dbReference type="EMBL" id="CP136865">
    <property type="protein sequence ID" value="WOJ98398.1"/>
    <property type="molecule type" value="Genomic_DNA"/>
</dbReference>
<evidence type="ECO:0000313" key="3">
    <source>
        <dbReference type="Proteomes" id="UP001626549"/>
    </source>
</evidence>
<proteinExistence type="predicted"/>
<feature type="transmembrane region" description="Helical" evidence="1">
    <location>
        <begin position="243"/>
        <end position="261"/>
    </location>
</feature>
<feature type="transmembrane region" description="Helical" evidence="1">
    <location>
        <begin position="143"/>
        <end position="164"/>
    </location>
</feature>